<dbReference type="AlphaFoldDB" id="A0A9X2VIS8"/>
<proteinExistence type="predicted"/>
<reference evidence="1" key="1">
    <citation type="submission" date="2022-08" db="EMBL/GenBank/DDBJ databases">
        <authorList>
            <person name="Tistechok S."/>
            <person name="Samborskyy M."/>
            <person name="Roman I."/>
        </authorList>
    </citation>
    <scope>NUCLEOTIDE SEQUENCE</scope>
    <source>
        <strain evidence="1">DSM 103496</strain>
    </source>
</reference>
<keyword evidence="2" id="KW-1185">Reference proteome</keyword>
<accession>A0A9X2VIS8</accession>
<protein>
    <submittedName>
        <fullName evidence="1">Uncharacterized protein</fullName>
    </submittedName>
</protein>
<evidence type="ECO:0000313" key="2">
    <source>
        <dbReference type="Proteomes" id="UP001141259"/>
    </source>
</evidence>
<dbReference type="RefSeq" id="WP_259622778.1">
    <property type="nucleotide sequence ID" value="NZ_JANYMP010000004.1"/>
</dbReference>
<dbReference type="EMBL" id="JANYMP010000004">
    <property type="protein sequence ID" value="MCS7477267.1"/>
    <property type="molecule type" value="Genomic_DNA"/>
</dbReference>
<dbReference type="Proteomes" id="UP001141259">
    <property type="component" value="Unassembled WGS sequence"/>
</dbReference>
<name>A0A9X2VIS8_9PSEU</name>
<organism evidence="1 2">
    <name type="scientific">Umezawaea endophytica</name>
    <dbReference type="NCBI Taxonomy" id="1654476"/>
    <lineage>
        <taxon>Bacteria</taxon>
        <taxon>Bacillati</taxon>
        <taxon>Actinomycetota</taxon>
        <taxon>Actinomycetes</taxon>
        <taxon>Pseudonocardiales</taxon>
        <taxon>Pseudonocardiaceae</taxon>
        <taxon>Umezawaea</taxon>
    </lineage>
</organism>
<comment type="caution">
    <text evidence="1">The sequence shown here is derived from an EMBL/GenBank/DDBJ whole genome shotgun (WGS) entry which is preliminary data.</text>
</comment>
<evidence type="ECO:0000313" key="1">
    <source>
        <dbReference type="EMBL" id="MCS7477267.1"/>
    </source>
</evidence>
<gene>
    <name evidence="1" type="ORF">NZH93_10425</name>
</gene>
<sequence length="60" mass="5980">MTAQGFATVVGVWPAASKQVVRVTTAPGGGWRVIPVGPVPPVLSDVLDVPVPPPPGPVTG</sequence>